<dbReference type="Proteomes" id="UP000315113">
    <property type="component" value="Unassembled WGS sequence"/>
</dbReference>
<evidence type="ECO:0000256" key="1">
    <source>
        <dbReference type="SAM" id="Phobius"/>
    </source>
</evidence>
<proteinExistence type="predicted"/>
<name>A0A552EYP1_MICAE</name>
<accession>A0A552EYP1</accession>
<keyword evidence="1" id="KW-0472">Membrane</keyword>
<sequence length="191" mass="22280">MPRDTFSFFNFCSLLVTSIIAFLNFNTAMVLVPGDWDDIKIWFAIPVSLIACILFDNKVSEEYMRERLKGFAKTTLNWINIQRERLTQTRLGSIRLETYIYLFQLFEAPFLETSVISIINRLGCIIYLITEFIVSAYLLLEREDLPWFMSIAPILAGLLNLGTGILKGHLIVYPKALKQLRKKYQQYYEEV</sequence>
<comment type="caution">
    <text evidence="2">The sequence shown here is derived from an EMBL/GenBank/DDBJ whole genome shotgun (WGS) entry which is preliminary data.</text>
</comment>
<organism evidence="2 3">
    <name type="scientific">Microcystis aeruginosa Ma_MB_F_20061100_S20D</name>
    <dbReference type="NCBI Taxonomy" id="2486253"/>
    <lineage>
        <taxon>Bacteria</taxon>
        <taxon>Bacillati</taxon>
        <taxon>Cyanobacteriota</taxon>
        <taxon>Cyanophyceae</taxon>
        <taxon>Oscillatoriophycideae</taxon>
        <taxon>Chroococcales</taxon>
        <taxon>Microcystaceae</taxon>
        <taxon>Microcystis</taxon>
    </lineage>
</organism>
<evidence type="ECO:0000313" key="2">
    <source>
        <dbReference type="EMBL" id="TRU39577.1"/>
    </source>
</evidence>
<feature type="transmembrane region" description="Helical" evidence="1">
    <location>
        <begin position="146"/>
        <end position="173"/>
    </location>
</feature>
<reference evidence="2 3" key="1">
    <citation type="submission" date="2019-01" db="EMBL/GenBank/DDBJ databases">
        <title>Coherence of Microcystis species and biogeography revealed through population genomics.</title>
        <authorList>
            <person name="Perez-Carrascal O.M."/>
            <person name="Terrat Y."/>
            <person name="Giani A."/>
            <person name="Fortin N."/>
            <person name="Tromas N."/>
            <person name="Shapiro B.J."/>
        </authorList>
    </citation>
    <scope>NUCLEOTIDE SEQUENCE [LARGE SCALE GENOMIC DNA]</scope>
    <source>
        <strain evidence="2">Ma_MB_F_20061100_S20D</strain>
    </source>
</reference>
<evidence type="ECO:0008006" key="4">
    <source>
        <dbReference type="Google" id="ProtNLM"/>
    </source>
</evidence>
<keyword evidence="1" id="KW-1133">Transmembrane helix</keyword>
<keyword evidence="1" id="KW-0812">Transmembrane</keyword>
<feature type="transmembrane region" description="Helical" evidence="1">
    <location>
        <begin position="7"/>
        <end position="29"/>
    </location>
</feature>
<evidence type="ECO:0000313" key="3">
    <source>
        <dbReference type="Proteomes" id="UP000315113"/>
    </source>
</evidence>
<feature type="transmembrane region" description="Helical" evidence="1">
    <location>
        <begin position="41"/>
        <end position="59"/>
    </location>
</feature>
<feature type="transmembrane region" description="Helical" evidence="1">
    <location>
        <begin position="122"/>
        <end position="140"/>
    </location>
</feature>
<dbReference type="EMBL" id="SFBH01000020">
    <property type="protein sequence ID" value="TRU39577.1"/>
    <property type="molecule type" value="Genomic_DNA"/>
</dbReference>
<gene>
    <name evidence="2" type="ORF">EWV78_02880</name>
</gene>
<protein>
    <recommendedName>
        <fullName evidence="4">Glycosyl-4,4'-diaponeurosporenoate acyltransferase</fullName>
    </recommendedName>
</protein>
<dbReference type="AlphaFoldDB" id="A0A552EYP1"/>